<comment type="caution">
    <text evidence="11">The sequence shown here is derived from an EMBL/GenBank/DDBJ whole genome shotgun (WGS) entry which is preliminary data.</text>
</comment>
<dbReference type="EMBL" id="JAUJYN010000005">
    <property type="protein sequence ID" value="KAK1270910.1"/>
    <property type="molecule type" value="Genomic_DNA"/>
</dbReference>
<keyword evidence="2" id="KW-0479">Metal-binding</keyword>
<dbReference type="GO" id="GO:0008270">
    <property type="term" value="F:zinc ion binding"/>
    <property type="evidence" value="ECO:0007669"/>
    <property type="project" value="UniProtKB-KW"/>
</dbReference>
<evidence type="ECO:0000256" key="2">
    <source>
        <dbReference type="ARBA" id="ARBA00022723"/>
    </source>
</evidence>
<dbReference type="InterPro" id="IPR013087">
    <property type="entry name" value="Znf_C2H2_type"/>
</dbReference>
<dbReference type="PANTHER" id="PTHR45801">
    <property type="entry name" value="OS07G0101800 PROTEIN"/>
    <property type="match status" value="1"/>
</dbReference>
<sequence length="187" mass="20992">METDPQNQDSHDKTNQASCASQQSRFYECTFCKRGFSNAQALGGHMNIHRKDKARLKHALTEPRLRSDPPLDYAPPVPTHLASRSGPTCPNWTIPSEVKNASSGAPRPLSLFVDAPIPGGDREFCVIDGRDEPSKRIMVRAEEEKEEEEEVGVDLELRLGHDVRSRTDKPTPSLETYMFHHSGKQKE</sequence>
<dbReference type="Gene3D" id="3.30.160.60">
    <property type="entry name" value="Classic Zinc Finger"/>
    <property type="match status" value="1"/>
</dbReference>
<reference evidence="11" key="2">
    <citation type="submission" date="2023-06" db="EMBL/GenBank/DDBJ databases">
        <authorList>
            <person name="Ma L."/>
            <person name="Liu K.-W."/>
            <person name="Li Z."/>
            <person name="Hsiao Y.-Y."/>
            <person name="Qi Y."/>
            <person name="Fu T."/>
            <person name="Tang G."/>
            <person name="Zhang D."/>
            <person name="Sun W.-H."/>
            <person name="Liu D.-K."/>
            <person name="Li Y."/>
            <person name="Chen G.-Z."/>
            <person name="Liu X.-D."/>
            <person name="Liao X.-Y."/>
            <person name="Jiang Y.-T."/>
            <person name="Yu X."/>
            <person name="Hao Y."/>
            <person name="Huang J."/>
            <person name="Zhao X.-W."/>
            <person name="Ke S."/>
            <person name="Chen Y.-Y."/>
            <person name="Wu W.-L."/>
            <person name="Hsu J.-L."/>
            <person name="Lin Y.-F."/>
            <person name="Huang M.-D."/>
            <person name="Li C.-Y."/>
            <person name="Huang L."/>
            <person name="Wang Z.-W."/>
            <person name="Zhao X."/>
            <person name="Zhong W.-Y."/>
            <person name="Peng D.-H."/>
            <person name="Ahmad S."/>
            <person name="Lan S."/>
            <person name="Zhang J.-S."/>
            <person name="Tsai W.-C."/>
            <person name="Van De Peer Y."/>
            <person name="Liu Z.-J."/>
        </authorList>
    </citation>
    <scope>NUCLEOTIDE SEQUENCE</scope>
    <source>
        <strain evidence="11">SCP</strain>
        <tissue evidence="11">Leaves</tissue>
    </source>
</reference>
<protein>
    <submittedName>
        <fullName evidence="11">Transcriptional regulator TAC1</fullName>
    </submittedName>
</protein>
<evidence type="ECO:0000256" key="6">
    <source>
        <dbReference type="ARBA" id="ARBA00023163"/>
    </source>
</evidence>
<dbReference type="AlphaFoldDB" id="A0AAV9B3G5"/>
<keyword evidence="3 8" id="KW-0863">Zinc-finger</keyword>
<comment type="subcellular location">
    <subcellularLocation>
        <location evidence="1">Nucleus</location>
    </subcellularLocation>
</comment>
<dbReference type="Proteomes" id="UP001179952">
    <property type="component" value="Unassembled WGS sequence"/>
</dbReference>
<feature type="region of interest" description="Disordered" evidence="9">
    <location>
        <begin position="1"/>
        <end position="21"/>
    </location>
</feature>
<evidence type="ECO:0000256" key="8">
    <source>
        <dbReference type="PROSITE-ProRule" id="PRU00042"/>
    </source>
</evidence>
<feature type="region of interest" description="Disordered" evidence="9">
    <location>
        <begin position="162"/>
        <end position="187"/>
    </location>
</feature>
<organism evidence="11 12">
    <name type="scientific">Acorus gramineus</name>
    <name type="common">Dwarf sweet flag</name>
    <dbReference type="NCBI Taxonomy" id="55184"/>
    <lineage>
        <taxon>Eukaryota</taxon>
        <taxon>Viridiplantae</taxon>
        <taxon>Streptophyta</taxon>
        <taxon>Embryophyta</taxon>
        <taxon>Tracheophyta</taxon>
        <taxon>Spermatophyta</taxon>
        <taxon>Magnoliopsida</taxon>
        <taxon>Liliopsida</taxon>
        <taxon>Acoraceae</taxon>
        <taxon>Acorus</taxon>
    </lineage>
</organism>
<evidence type="ECO:0000259" key="10">
    <source>
        <dbReference type="PROSITE" id="PS50157"/>
    </source>
</evidence>
<reference evidence="11" key="1">
    <citation type="journal article" date="2023" name="Nat. Commun.">
        <title>Diploid and tetraploid genomes of Acorus and the evolution of monocots.</title>
        <authorList>
            <person name="Ma L."/>
            <person name="Liu K.W."/>
            <person name="Li Z."/>
            <person name="Hsiao Y.Y."/>
            <person name="Qi Y."/>
            <person name="Fu T."/>
            <person name="Tang G.D."/>
            <person name="Zhang D."/>
            <person name="Sun W.H."/>
            <person name="Liu D.K."/>
            <person name="Li Y."/>
            <person name="Chen G.Z."/>
            <person name="Liu X.D."/>
            <person name="Liao X.Y."/>
            <person name="Jiang Y.T."/>
            <person name="Yu X."/>
            <person name="Hao Y."/>
            <person name="Huang J."/>
            <person name="Zhao X.W."/>
            <person name="Ke S."/>
            <person name="Chen Y.Y."/>
            <person name="Wu W.L."/>
            <person name="Hsu J.L."/>
            <person name="Lin Y.F."/>
            <person name="Huang M.D."/>
            <person name="Li C.Y."/>
            <person name="Huang L."/>
            <person name="Wang Z.W."/>
            <person name="Zhao X."/>
            <person name="Zhong W.Y."/>
            <person name="Peng D.H."/>
            <person name="Ahmad S."/>
            <person name="Lan S."/>
            <person name="Zhang J.S."/>
            <person name="Tsai W.C."/>
            <person name="Van de Peer Y."/>
            <person name="Liu Z.J."/>
        </authorList>
    </citation>
    <scope>NUCLEOTIDE SEQUENCE</scope>
    <source>
        <strain evidence="11">SCP</strain>
    </source>
</reference>
<keyword evidence="12" id="KW-1185">Reference proteome</keyword>
<feature type="domain" description="C2H2-type" evidence="10">
    <location>
        <begin position="27"/>
        <end position="54"/>
    </location>
</feature>
<evidence type="ECO:0000256" key="4">
    <source>
        <dbReference type="ARBA" id="ARBA00022833"/>
    </source>
</evidence>
<evidence type="ECO:0000256" key="3">
    <source>
        <dbReference type="ARBA" id="ARBA00022771"/>
    </source>
</evidence>
<evidence type="ECO:0000256" key="9">
    <source>
        <dbReference type="SAM" id="MobiDB-lite"/>
    </source>
</evidence>
<keyword evidence="7" id="KW-0539">Nucleus</keyword>
<evidence type="ECO:0000256" key="1">
    <source>
        <dbReference type="ARBA" id="ARBA00004123"/>
    </source>
</evidence>
<keyword evidence="6" id="KW-0804">Transcription</keyword>
<gene>
    <name evidence="11" type="ORF">QJS04_geneDACA007738</name>
</gene>
<dbReference type="SUPFAM" id="SSF57667">
    <property type="entry name" value="beta-beta-alpha zinc fingers"/>
    <property type="match status" value="1"/>
</dbReference>
<evidence type="ECO:0000256" key="5">
    <source>
        <dbReference type="ARBA" id="ARBA00023015"/>
    </source>
</evidence>
<keyword evidence="4" id="KW-0862">Zinc</keyword>
<evidence type="ECO:0000256" key="7">
    <source>
        <dbReference type="ARBA" id="ARBA00023242"/>
    </source>
</evidence>
<proteinExistence type="predicted"/>
<dbReference type="InterPro" id="IPR036236">
    <property type="entry name" value="Znf_C2H2_sf"/>
</dbReference>
<accession>A0AAV9B3G5</accession>
<dbReference type="GO" id="GO:0005634">
    <property type="term" value="C:nucleus"/>
    <property type="evidence" value="ECO:0007669"/>
    <property type="project" value="UniProtKB-SubCell"/>
</dbReference>
<dbReference type="PROSITE" id="PS50157">
    <property type="entry name" value="ZINC_FINGER_C2H2_2"/>
    <property type="match status" value="1"/>
</dbReference>
<dbReference type="PANTHER" id="PTHR45801:SF107">
    <property type="entry name" value="TRANSCRIPTIONAL REGULATOR SUPERMAN-LIKE"/>
    <property type="match status" value="1"/>
</dbReference>
<dbReference type="Pfam" id="PF13912">
    <property type="entry name" value="zf-C2H2_6"/>
    <property type="match status" value="1"/>
</dbReference>
<evidence type="ECO:0000313" key="12">
    <source>
        <dbReference type="Proteomes" id="UP001179952"/>
    </source>
</evidence>
<keyword evidence="5" id="KW-0805">Transcription regulation</keyword>
<dbReference type="PROSITE" id="PS00028">
    <property type="entry name" value="ZINC_FINGER_C2H2_1"/>
    <property type="match status" value="1"/>
</dbReference>
<name>A0AAV9B3G5_ACOGR</name>
<dbReference type="SMART" id="SM00355">
    <property type="entry name" value="ZnF_C2H2"/>
    <property type="match status" value="1"/>
</dbReference>
<dbReference type="InterPro" id="IPR052426">
    <property type="entry name" value="Plant_dev_regulator"/>
</dbReference>
<evidence type="ECO:0000313" key="11">
    <source>
        <dbReference type="EMBL" id="KAK1270910.1"/>
    </source>
</evidence>